<name>A0ABD2BLL0_VESMC</name>
<dbReference type="Proteomes" id="UP001607303">
    <property type="component" value="Unassembled WGS sequence"/>
</dbReference>
<accession>A0ABD2BLL0</accession>
<comment type="caution">
    <text evidence="1">The sequence shown here is derived from an EMBL/GenBank/DDBJ whole genome shotgun (WGS) entry which is preliminary data.</text>
</comment>
<reference evidence="1 2" key="1">
    <citation type="journal article" date="2024" name="Ann. Entomol. Soc. Am.">
        <title>Genomic analyses of the southern and eastern yellowjacket wasps (Hymenoptera: Vespidae) reveal evolutionary signatures of social life.</title>
        <authorList>
            <person name="Catto M.A."/>
            <person name="Caine P.B."/>
            <person name="Orr S.E."/>
            <person name="Hunt B.G."/>
            <person name="Goodisman M.A.D."/>
        </authorList>
    </citation>
    <scope>NUCLEOTIDE SEQUENCE [LARGE SCALE GENOMIC DNA]</scope>
    <source>
        <strain evidence="1">232</strain>
        <tissue evidence="1">Head and thorax</tissue>
    </source>
</reference>
<keyword evidence="2" id="KW-1185">Reference proteome</keyword>
<organism evidence="1 2">
    <name type="scientific">Vespula maculifrons</name>
    <name type="common">Eastern yellow jacket</name>
    <name type="synonym">Wasp</name>
    <dbReference type="NCBI Taxonomy" id="7453"/>
    <lineage>
        <taxon>Eukaryota</taxon>
        <taxon>Metazoa</taxon>
        <taxon>Ecdysozoa</taxon>
        <taxon>Arthropoda</taxon>
        <taxon>Hexapoda</taxon>
        <taxon>Insecta</taxon>
        <taxon>Pterygota</taxon>
        <taxon>Neoptera</taxon>
        <taxon>Endopterygota</taxon>
        <taxon>Hymenoptera</taxon>
        <taxon>Apocrita</taxon>
        <taxon>Aculeata</taxon>
        <taxon>Vespoidea</taxon>
        <taxon>Vespidae</taxon>
        <taxon>Vespinae</taxon>
        <taxon>Vespula</taxon>
    </lineage>
</organism>
<protein>
    <submittedName>
        <fullName evidence="1">Tensin-1-like isoform X3</fullName>
    </submittedName>
</protein>
<dbReference type="EMBL" id="JAYRBN010000073">
    <property type="protein sequence ID" value="KAL2733642.1"/>
    <property type="molecule type" value="Genomic_DNA"/>
</dbReference>
<proteinExistence type="predicted"/>
<sequence length="162" mass="18124">MKFRDTFSESVSSSIILVTSGVTVIVDRKARTRPESYPEGFPITSRAHSGLYIDVKEIDVETMNCKYSDRSTPVLLIVSLAGIKVCSPDGKVSTDQKYIIKKLEDILDRRVDGFDAETCSARVANPTSLETFGFLSDWHHERIHEAETNAAWISPISLTKIR</sequence>
<dbReference type="AlphaFoldDB" id="A0ABD2BLL0"/>
<evidence type="ECO:0000313" key="2">
    <source>
        <dbReference type="Proteomes" id="UP001607303"/>
    </source>
</evidence>
<gene>
    <name evidence="1" type="ORF">V1477_014076</name>
</gene>
<evidence type="ECO:0000313" key="1">
    <source>
        <dbReference type="EMBL" id="KAL2733642.1"/>
    </source>
</evidence>